<proteinExistence type="predicted"/>
<comment type="caution">
    <text evidence="3">The sequence shown here is derived from an EMBL/GenBank/DDBJ whole genome shotgun (WGS) entry which is preliminary data.</text>
</comment>
<accession>A0AA39WEM4</accession>
<dbReference type="AlphaFoldDB" id="A0AA39WEM4"/>
<name>A0AA39WEM4_9PEZI</name>
<feature type="transmembrane region" description="Helical" evidence="2">
    <location>
        <begin position="158"/>
        <end position="181"/>
    </location>
</feature>
<feature type="compositionally biased region" description="Acidic residues" evidence="1">
    <location>
        <begin position="256"/>
        <end position="270"/>
    </location>
</feature>
<keyword evidence="2" id="KW-1133">Transmembrane helix</keyword>
<evidence type="ECO:0000313" key="3">
    <source>
        <dbReference type="EMBL" id="KAK0613979.1"/>
    </source>
</evidence>
<keyword evidence="2" id="KW-0472">Membrane</keyword>
<keyword evidence="4" id="KW-1185">Reference proteome</keyword>
<feature type="compositionally biased region" description="Polar residues" evidence="1">
    <location>
        <begin position="9"/>
        <end position="37"/>
    </location>
</feature>
<gene>
    <name evidence="3" type="ORF">B0T14DRAFT_291231</name>
</gene>
<organism evidence="3 4">
    <name type="scientific">Immersiella caudata</name>
    <dbReference type="NCBI Taxonomy" id="314043"/>
    <lineage>
        <taxon>Eukaryota</taxon>
        <taxon>Fungi</taxon>
        <taxon>Dikarya</taxon>
        <taxon>Ascomycota</taxon>
        <taxon>Pezizomycotina</taxon>
        <taxon>Sordariomycetes</taxon>
        <taxon>Sordariomycetidae</taxon>
        <taxon>Sordariales</taxon>
        <taxon>Lasiosphaeriaceae</taxon>
        <taxon>Immersiella</taxon>
    </lineage>
</organism>
<protein>
    <submittedName>
        <fullName evidence="3">Uncharacterized protein</fullName>
    </submittedName>
</protein>
<keyword evidence="2" id="KW-0812">Transmembrane</keyword>
<dbReference type="PANTHER" id="PTHR35394">
    <property type="entry name" value="DUF3176 DOMAIN-CONTAINING PROTEIN"/>
    <property type="match status" value="1"/>
</dbReference>
<feature type="region of interest" description="Disordered" evidence="1">
    <location>
        <begin position="228"/>
        <end position="270"/>
    </location>
</feature>
<reference evidence="3" key="1">
    <citation type="submission" date="2023-06" db="EMBL/GenBank/DDBJ databases">
        <title>Genome-scale phylogeny and comparative genomics of the fungal order Sordariales.</title>
        <authorList>
            <consortium name="Lawrence Berkeley National Laboratory"/>
            <person name="Hensen N."/>
            <person name="Bonometti L."/>
            <person name="Westerberg I."/>
            <person name="Brannstrom I.O."/>
            <person name="Guillou S."/>
            <person name="Cros-Aarteil S."/>
            <person name="Calhoun S."/>
            <person name="Haridas S."/>
            <person name="Kuo A."/>
            <person name="Mondo S."/>
            <person name="Pangilinan J."/>
            <person name="Riley R."/>
            <person name="Labutti K."/>
            <person name="Andreopoulos B."/>
            <person name="Lipzen A."/>
            <person name="Chen C."/>
            <person name="Yanf M."/>
            <person name="Daum C."/>
            <person name="Ng V."/>
            <person name="Clum A."/>
            <person name="Steindorff A."/>
            <person name="Ohm R."/>
            <person name="Martin F."/>
            <person name="Silar P."/>
            <person name="Natvig D."/>
            <person name="Lalanne C."/>
            <person name="Gautier V."/>
            <person name="Ament-Velasquez S.L."/>
            <person name="Kruys A."/>
            <person name="Hutchinson M.I."/>
            <person name="Powell A.J."/>
            <person name="Barry K."/>
            <person name="Miller A.N."/>
            <person name="Grigoriev I.V."/>
            <person name="Debuchy R."/>
            <person name="Gladieux P."/>
            <person name="Thoren M.H."/>
            <person name="Johannesson H."/>
        </authorList>
    </citation>
    <scope>NUCLEOTIDE SEQUENCE</scope>
    <source>
        <strain evidence="3">CBS 606.72</strain>
    </source>
</reference>
<sequence>MPTEHGTRNRTSPQPQRASQSTHGTITSAALPGQTSPFQTPVYTKSTPVYISALQSFLRHLFNTAMCTYDTCQGLELEWPNRWWLNPLYNNRTATIQSLSSSMNNLTTAATNLMRTTGFGPDESMDGAFSSTYLRGSGYGVRGEVIRALSCTYFDWRWLLFPSGLLVINMALLAWVVVLSWPERVPLWKNSVLPFLFYGLGERESGLSSPDESSDGSRDMTVAGMEKRAKGVMASCSASSELRTEGDNGFAKDSDVQEGEGEEGYLMDYF</sequence>
<dbReference type="PANTHER" id="PTHR35394:SF5">
    <property type="entry name" value="DUF3176 DOMAIN-CONTAINING PROTEIN"/>
    <property type="match status" value="1"/>
</dbReference>
<dbReference type="Proteomes" id="UP001175000">
    <property type="component" value="Unassembled WGS sequence"/>
</dbReference>
<feature type="compositionally biased region" description="Basic and acidic residues" evidence="1">
    <location>
        <begin position="242"/>
        <end position="255"/>
    </location>
</feature>
<evidence type="ECO:0000313" key="4">
    <source>
        <dbReference type="Proteomes" id="UP001175000"/>
    </source>
</evidence>
<evidence type="ECO:0000256" key="1">
    <source>
        <dbReference type="SAM" id="MobiDB-lite"/>
    </source>
</evidence>
<dbReference type="EMBL" id="JAULSU010000006">
    <property type="protein sequence ID" value="KAK0613979.1"/>
    <property type="molecule type" value="Genomic_DNA"/>
</dbReference>
<evidence type="ECO:0000256" key="2">
    <source>
        <dbReference type="SAM" id="Phobius"/>
    </source>
</evidence>
<feature type="region of interest" description="Disordered" evidence="1">
    <location>
        <begin position="1"/>
        <end position="37"/>
    </location>
</feature>